<evidence type="ECO:0000256" key="3">
    <source>
        <dbReference type="ARBA" id="ARBA00022473"/>
    </source>
</evidence>
<keyword evidence="8 10" id="KW-0966">Cell projection</keyword>
<keyword evidence="7 10" id="KW-0009">Actin-binding</keyword>
<feature type="compositionally biased region" description="Basic and acidic residues" evidence="11">
    <location>
        <begin position="66"/>
        <end position="86"/>
    </location>
</feature>
<feature type="region of interest" description="Disordered" evidence="11">
    <location>
        <begin position="66"/>
        <end position="619"/>
    </location>
</feature>
<evidence type="ECO:0000256" key="9">
    <source>
        <dbReference type="PROSITE-ProRule" id="PRU00401"/>
    </source>
</evidence>
<organism evidence="12 13">
    <name type="scientific">Hucho hucho</name>
    <name type="common">huchen</name>
    <dbReference type="NCBI Taxonomy" id="62062"/>
    <lineage>
        <taxon>Eukaryota</taxon>
        <taxon>Metazoa</taxon>
        <taxon>Chordata</taxon>
        <taxon>Craniata</taxon>
        <taxon>Vertebrata</taxon>
        <taxon>Euteleostomi</taxon>
        <taxon>Actinopterygii</taxon>
        <taxon>Neopterygii</taxon>
        <taxon>Teleostei</taxon>
        <taxon>Protacanthopterygii</taxon>
        <taxon>Salmoniformes</taxon>
        <taxon>Salmonidae</taxon>
        <taxon>Salmoninae</taxon>
        <taxon>Hucho</taxon>
    </lineage>
</organism>
<feature type="compositionally biased region" description="Basic and acidic residues" evidence="11">
    <location>
        <begin position="770"/>
        <end position="785"/>
    </location>
</feature>
<feature type="region of interest" description="Disordered" evidence="11">
    <location>
        <begin position="684"/>
        <end position="802"/>
    </location>
</feature>
<name>A0A4W5QHD7_9TELE</name>
<feature type="compositionally biased region" description="Basic and acidic residues" evidence="11">
    <location>
        <begin position="205"/>
        <end position="404"/>
    </location>
</feature>
<reference evidence="13" key="1">
    <citation type="submission" date="2018-06" db="EMBL/GenBank/DDBJ databases">
        <title>Genome assembly of Danube salmon.</title>
        <authorList>
            <person name="Macqueen D.J."/>
            <person name="Gundappa M.K."/>
        </authorList>
    </citation>
    <scope>NUCLEOTIDE SEQUENCE [LARGE SCALE GENOMIC DNA]</scope>
</reference>
<protein>
    <recommendedName>
        <fullName evidence="10">Phosphatase and actin regulator 4</fullName>
    </recommendedName>
</protein>
<accession>A0A4W5QHD7</accession>
<dbReference type="GO" id="GO:0004864">
    <property type="term" value="F:protein phosphatase inhibitor activity"/>
    <property type="evidence" value="ECO:0007669"/>
    <property type="project" value="UniProtKB-UniRule"/>
</dbReference>
<comment type="function">
    <text evidence="10">Regulator of protein phosphatase 1 (PP1) required for neural tube and optic fissure closure, and enteric neural crest cell (ENCCs) migration during development. Acts as an activator of PP1. During neural tube closure, localizes to the ventral neural tube and activates PP1, leading to down-regulate cell proliferation within cranial neural tissue and the neural retina. Also acts as a regulator of migration of enteric neural crest cells (ENCCs) by activating PP1, leading to repression of the integrin signaling through the rho/rock pathway.</text>
</comment>
<feature type="compositionally biased region" description="Acidic residues" evidence="11">
    <location>
        <begin position="752"/>
        <end position="761"/>
    </location>
</feature>
<keyword evidence="3 10" id="KW-0217">Developmental protein</keyword>
<dbReference type="Proteomes" id="UP000314982">
    <property type="component" value="Unassembled WGS sequence"/>
</dbReference>
<comment type="subunit">
    <text evidence="2 10">Binds PPP1CA and actin.</text>
</comment>
<dbReference type="SMART" id="SM00707">
    <property type="entry name" value="RPEL"/>
    <property type="match status" value="3"/>
</dbReference>
<dbReference type="GO" id="GO:0030036">
    <property type="term" value="P:actin cytoskeleton organization"/>
    <property type="evidence" value="ECO:0007669"/>
    <property type="project" value="TreeGrafter"/>
</dbReference>
<evidence type="ECO:0000256" key="1">
    <source>
        <dbReference type="ARBA" id="ARBA00009795"/>
    </source>
</evidence>
<dbReference type="AlphaFoldDB" id="A0A4W5QHD7"/>
<comment type="subcellular location">
    <subcellularLocation>
        <location evidence="10">Cytoplasm</location>
    </subcellularLocation>
    <subcellularLocation>
        <location evidence="10">Cell projection</location>
        <location evidence="10">Lamellipodium</location>
    </subcellularLocation>
</comment>
<reference evidence="12" key="3">
    <citation type="submission" date="2025-09" db="UniProtKB">
        <authorList>
            <consortium name="Ensembl"/>
        </authorList>
    </citation>
    <scope>IDENTIFICATION</scope>
</reference>
<proteinExistence type="inferred from homology"/>
<evidence type="ECO:0000256" key="10">
    <source>
        <dbReference type="RuleBase" id="RU367131"/>
    </source>
</evidence>
<keyword evidence="5" id="KW-0677">Repeat</keyword>
<feature type="repeat" description="RPEL" evidence="9">
    <location>
        <begin position="814"/>
        <end position="839"/>
    </location>
</feature>
<evidence type="ECO:0000313" key="13">
    <source>
        <dbReference type="Proteomes" id="UP000314982"/>
    </source>
</evidence>
<feature type="region of interest" description="Disordered" evidence="11">
    <location>
        <begin position="1"/>
        <end position="39"/>
    </location>
</feature>
<feature type="compositionally biased region" description="Pro residues" evidence="11">
    <location>
        <begin position="580"/>
        <end position="597"/>
    </location>
</feature>
<dbReference type="PANTHER" id="PTHR12751:SF4">
    <property type="entry name" value="PHOSPHATASE AND ACTIN REGULATOR 4"/>
    <property type="match status" value="1"/>
</dbReference>
<evidence type="ECO:0000256" key="7">
    <source>
        <dbReference type="ARBA" id="ARBA00023203"/>
    </source>
</evidence>
<evidence type="ECO:0000256" key="8">
    <source>
        <dbReference type="ARBA" id="ARBA00023273"/>
    </source>
</evidence>
<feature type="compositionally biased region" description="Basic and acidic residues" evidence="11">
    <location>
        <begin position="547"/>
        <end position="556"/>
    </location>
</feature>
<feature type="repeat" description="RPEL" evidence="9">
    <location>
        <begin position="61"/>
        <end position="86"/>
    </location>
</feature>
<dbReference type="Ensembl" id="ENSHHUT00000075802.1">
    <property type="protein sequence ID" value="ENSHHUP00000073385.1"/>
    <property type="gene ID" value="ENSHHUG00000043079.1"/>
</dbReference>
<feature type="compositionally biased region" description="Basic and acidic residues" evidence="11">
    <location>
        <begin position="469"/>
        <end position="481"/>
    </location>
</feature>
<dbReference type="GO" id="GO:0003779">
    <property type="term" value="F:actin binding"/>
    <property type="evidence" value="ECO:0007669"/>
    <property type="project" value="UniProtKB-KW"/>
</dbReference>
<evidence type="ECO:0000256" key="5">
    <source>
        <dbReference type="ARBA" id="ARBA00022737"/>
    </source>
</evidence>
<feature type="compositionally biased region" description="Pro residues" evidence="11">
    <location>
        <begin position="606"/>
        <end position="619"/>
    </location>
</feature>
<evidence type="ECO:0000256" key="4">
    <source>
        <dbReference type="ARBA" id="ARBA00022490"/>
    </source>
</evidence>
<dbReference type="Gene3D" id="6.10.140.2130">
    <property type="match status" value="1"/>
</dbReference>
<dbReference type="Pfam" id="PF02755">
    <property type="entry name" value="RPEL"/>
    <property type="match status" value="3"/>
</dbReference>
<evidence type="ECO:0000256" key="11">
    <source>
        <dbReference type="SAM" id="MobiDB-lite"/>
    </source>
</evidence>
<evidence type="ECO:0000256" key="6">
    <source>
        <dbReference type="ARBA" id="ARBA00022902"/>
    </source>
</evidence>
<dbReference type="Gene3D" id="6.10.140.1750">
    <property type="match status" value="1"/>
</dbReference>
<keyword evidence="6 10" id="KW-0524">Neurogenesis</keyword>
<feature type="compositionally biased region" description="Low complexity" evidence="11">
    <location>
        <begin position="526"/>
        <end position="546"/>
    </location>
</feature>
<dbReference type="PROSITE" id="PS51073">
    <property type="entry name" value="RPEL"/>
    <property type="match status" value="3"/>
</dbReference>
<dbReference type="InterPro" id="IPR004018">
    <property type="entry name" value="RPEL_repeat"/>
</dbReference>
<sequence>MANPDDEVDLQHSTTGSGGGISSGETPPSKRKGKFSSFGNMFKPWKWRKKKSSETFMETSIVLERKISGRRPRQELIDRGVLKELPENESNDVNHSKVPVVKNGQPVSMDVDRVSESGVRGSLGEPGPGLNPTWLPQGVDPRRGTVPSDDLRSRSRVPSDASRSNRAPLDVDSHARLSAIDLKRRSRLPSDVPERRGGSLPRGPAPEDRKHRREGKEDKREGKEDKREGKEDKREGKEDKREGKEDKREGKEDKREERRDGKEERRDGKEERRADGKEDRRDPRDERERKDQREERDREGGERRDEKDNKEKRDRRDNRERREDRERRDRDDREKEDKKRDGKGEKDDRREGKEKRDDWRDEKKDDRERRDDREIKDDKRIDREKPDERRDARDRRDDGEEKDRRRSPRAGKPETILRPIEGSCLVVRPHSEMELRPSLQKPSEDLRSRVRPASEAYCGSTLPMYMPSEETKRGETRRRAAELSQAGSGVIVFPAPTRRSPPTPPKRMTPVTKRHSDDLSPEAETSGPSSSAPVPVPIPTVSVPLSTDRDNNRDTFKAVGFQLPTSDPVPAPRPLSHIPMPTPSSHPHLPLPNPASVPLPIHQKDPPSPTTEPPSHPPAIPLHILIQRALCSPSLAQANPDGSQRAHSMLFESPPEFLTEAGGRRSLPVTIELLRVPEDDDFNMEEELEKLHPRRMLPSQPPRQPELEPRSTRGLMGEPRVSVIPEGRGPGDSSEEDEDEETDSDGPILYRDDDEDEDEDPPSALASRVTRKDTLALKLERQQEREEQEGGEGQDGVGWQSREQWEALRNKIGTTLNRRLSQRPTAEELEQRNILPARNEADIRAERSEIKRRLTRKLSQRPTIAELQARKILRFHEYVECTTTQDYDRRADKPWTKLTPSDKAAIRKELNEFKSSEMEVHEESRIYTRFHRP</sequence>
<evidence type="ECO:0000256" key="2">
    <source>
        <dbReference type="ARBA" id="ARBA00011844"/>
    </source>
</evidence>
<dbReference type="PANTHER" id="PTHR12751">
    <property type="entry name" value="PHOSPHATASE AND ACTIN REGULATOR PHACTR"/>
    <property type="match status" value="1"/>
</dbReference>
<keyword evidence="13" id="KW-1185">Reference proteome</keyword>
<comment type="similarity">
    <text evidence="1 10">Belongs to the phosphatase and actin regulator family.</text>
</comment>
<evidence type="ECO:0000313" key="12">
    <source>
        <dbReference type="Ensembl" id="ENSHHUP00000073385.1"/>
    </source>
</evidence>
<dbReference type="GeneTree" id="ENSGT00940000157582"/>
<feature type="compositionally biased region" description="Acidic residues" evidence="11">
    <location>
        <begin position="733"/>
        <end position="744"/>
    </location>
</feature>
<feature type="repeat" description="RPEL" evidence="9">
    <location>
        <begin position="852"/>
        <end position="877"/>
    </location>
</feature>
<reference evidence="12" key="2">
    <citation type="submission" date="2025-08" db="UniProtKB">
        <authorList>
            <consortium name="Ensembl"/>
        </authorList>
    </citation>
    <scope>IDENTIFICATION</scope>
</reference>
<keyword evidence="4 10" id="KW-0963">Cytoplasm</keyword>